<proteinExistence type="predicted"/>
<name>A0AAV7LWB8_PLEWA</name>
<dbReference type="AlphaFoldDB" id="A0AAV7LWB8"/>
<reference evidence="1" key="1">
    <citation type="journal article" date="2022" name="bioRxiv">
        <title>Sequencing and chromosome-scale assembly of the giantPleurodeles waltlgenome.</title>
        <authorList>
            <person name="Brown T."/>
            <person name="Elewa A."/>
            <person name="Iarovenko S."/>
            <person name="Subramanian E."/>
            <person name="Araus A.J."/>
            <person name="Petzold A."/>
            <person name="Susuki M."/>
            <person name="Suzuki K.-i.T."/>
            <person name="Hayashi T."/>
            <person name="Toyoda A."/>
            <person name="Oliveira C."/>
            <person name="Osipova E."/>
            <person name="Leigh N.D."/>
            <person name="Simon A."/>
            <person name="Yun M.H."/>
        </authorList>
    </citation>
    <scope>NUCLEOTIDE SEQUENCE</scope>
    <source>
        <strain evidence="1">20211129_DDA</strain>
        <tissue evidence="1">Liver</tissue>
    </source>
</reference>
<organism evidence="1 2">
    <name type="scientific">Pleurodeles waltl</name>
    <name type="common">Iberian ribbed newt</name>
    <dbReference type="NCBI Taxonomy" id="8319"/>
    <lineage>
        <taxon>Eukaryota</taxon>
        <taxon>Metazoa</taxon>
        <taxon>Chordata</taxon>
        <taxon>Craniata</taxon>
        <taxon>Vertebrata</taxon>
        <taxon>Euteleostomi</taxon>
        <taxon>Amphibia</taxon>
        <taxon>Batrachia</taxon>
        <taxon>Caudata</taxon>
        <taxon>Salamandroidea</taxon>
        <taxon>Salamandridae</taxon>
        <taxon>Pleurodelinae</taxon>
        <taxon>Pleurodeles</taxon>
    </lineage>
</organism>
<protein>
    <submittedName>
        <fullName evidence="1">Uncharacterized protein</fullName>
    </submittedName>
</protein>
<gene>
    <name evidence="1" type="ORF">NDU88_006947</name>
</gene>
<sequence length="182" mass="19228">MDRCCAPTDHYLLRPVVCASWPPGLLLPCPLLWAAWLPSISVLQVRAGRELRVPQLSLRSLGARVRSGQSTSAGALLPSSTPCHQAMAPCPVGPRPGHTTKLWCLNRQSFPGPGVPSQRPAPSQQCCSPFVCPFKANSGQDQPNPRGNPCSAKVLGQVCLGRLSRRAQTAPPGASSSPIVAP</sequence>
<accession>A0AAV7LWB8</accession>
<evidence type="ECO:0000313" key="1">
    <source>
        <dbReference type="EMBL" id="KAJ1093858.1"/>
    </source>
</evidence>
<keyword evidence="2" id="KW-1185">Reference proteome</keyword>
<dbReference type="EMBL" id="JANPWB010000015">
    <property type="protein sequence ID" value="KAJ1093858.1"/>
    <property type="molecule type" value="Genomic_DNA"/>
</dbReference>
<comment type="caution">
    <text evidence="1">The sequence shown here is derived from an EMBL/GenBank/DDBJ whole genome shotgun (WGS) entry which is preliminary data.</text>
</comment>
<dbReference type="Proteomes" id="UP001066276">
    <property type="component" value="Chromosome 11"/>
</dbReference>
<evidence type="ECO:0000313" key="2">
    <source>
        <dbReference type="Proteomes" id="UP001066276"/>
    </source>
</evidence>